<accession>A0A0F3KAY8</accession>
<evidence type="ECO:0000313" key="1">
    <source>
        <dbReference type="EMBL" id="KJV28440.1"/>
    </source>
</evidence>
<evidence type="ECO:0008006" key="3">
    <source>
        <dbReference type="Google" id="ProtNLM"/>
    </source>
</evidence>
<dbReference type="AlphaFoldDB" id="A0A0F3KAY8"/>
<dbReference type="RefSeq" id="WP_045830792.1">
    <property type="nucleotide sequence ID" value="NZ_JZRB01000044.1"/>
</dbReference>
<protein>
    <recommendedName>
        <fullName evidence="3">Lipoprotein</fullName>
    </recommendedName>
</protein>
<keyword evidence="2" id="KW-1185">Reference proteome</keyword>
<name>A0A0F3KAY8_9GAMM</name>
<organism evidence="1 2">
    <name type="scientific">Luteibacter yeojuensis</name>
    <dbReference type="NCBI Taxonomy" id="345309"/>
    <lineage>
        <taxon>Bacteria</taxon>
        <taxon>Pseudomonadati</taxon>
        <taxon>Pseudomonadota</taxon>
        <taxon>Gammaproteobacteria</taxon>
        <taxon>Lysobacterales</taxon>
        <taxon>Rhodanobacteraceae</taxon>
        <taxon>Luteibacter</taxon>
    </lineage>
</organism>
<dbReference type="Proteomes" id="UP000033651">
    <property type="component" value="Unassembled WGS sequence"/>
</dbReference>
<evidence type="ECO:0000313" key="2">
    <source>
        <dbReference type="Proteomes" id="UP000033651"/>
    </source>
</evidence>
<dbReference type="OrthoDB" id="5955350at2"/>
<dbReference type="PATRIC" id="fig|345309.4.peg.3154"/>
<proteinExistence type="predicted"/>
<gene>
    <name evidence="1" type="ORF">VI08_16870</name>
</gene>
<reference evidence="1 2" key="1">
    <citation type="submission" date="2015-03" db="EMBL/GenBank/DDBJ databases">
        <title>Draft genome sequence of Luteibacter yeojuensis strain SU11.</title>
        <authorList>
            <person name="Sulaiman J."/>
            <person name="Priya K."/>
            <person name="Chan K.-G."/>
        </authorList>
    </citation>
    <scope>NUCLEOTIDE SEQUENCE [LARGE SCALE GENOMIC DNA]</scope>
    <source>
        <strain evidence="1 2">SU11</strain>
    </source>
</reference>
<dbReference type="EMBL" id="JZRB01000044">
    <property type="protein sequence ID" value="KJV28440.1"/>
    <property type="molecule type" value="Genomic_DNA"/>
</dbReference>
<sequence>MAPFVGALACLAAACSHDTGLHLVSEATASPADIRITDGRGVATWSWGSKSFTEHVELLDAGAAKKQKGNPRSLRLRLANGAVIQLVAQHTFYICEQGCEKVHMPVNWTTAAYD</sequence>
<comment type="caution">
    <text evidence="1">The sequence shown here is derived from an EMBL/GenBank/DDBJ whole genome shotgun (WGS) entry which is preliminary data.</text>
</comment>